<gene>
    <name evidence="7" type="ORF">LOTGIDRAFT_238735</name>
</gene>
<feature type="region of interest" description="Disordered" evidence="4">
    <location>
        <begin position="138"/>
        <end position="195"/>
    </location>
</feature>
<dbReference type="InterPro" id="IPR001841">
    <property type="entry name" value="Znf_RING"/>
</dbReference>
<dbReference type="STRING" id="225164.V4A729"/>
<evidence type="ECO:0000256" key="5">
    <source>
        <dbReference type="SAM" id="SignalP"/>
    </source>
</evidence>
<dbReference type="AlphaFoldDB" id="V4A729"/>
<evidence type="ECO:0000313" key="8">
    <source>
        <dbReference type="Proteomes" id="UP000030746"/>
    </source>
</evidence>
<dbReference type="CDD" id="cd16449">
    <property type="entry name" value="RING-HC"/>
    <property type="match status" value="1"/>
</dbReference>
<dbReference type="PROSITE" id="PS50089">
    <property type="entry name" value="ZF_RING_2"/>
    <property type="match status" value="1"/>
</dbReference>
<feature type="signal peptide" evidence="5">
    <location>
        <begin position="1"/>
        <end position="17"/>
    </location>
</feature>
<feature type="compositionally biased region" description="Pro residues" evidence="4">
    <location>
        <begin position="222"/>
        <end position="231"/>
    </location>
</feature>
<evidence type="ECO:0000256" key="1">
    <source>
        <dbReference type="ARBA" id="ARBA00022771"/>
    </source>
</evidence>
<feature type="compositionally biased region" description="Polar residues" evidence="4">
    <location>
        <begin position="180"/>
        <end position="195"/>
    </location>
</feature>
<dbReference type="CTD" id="20250852"/>
<feature type="chain" id="PRO_5004716912" description="RING-type domain-containing protein" evidence="5">
    <location>
        <begin position="18"/>
        <end position="382"/>
    </location>
</feature>
<keyword evidence="5" id="KW-0732">Signal</keyword>
<evidence type="ECO:0000313" key="7">
    <source>
        <dbReference type="EMBL" id="ESO99738.1"/>
    </source>
</evidence>
<dbReference type="GeneID" id="20250852"/>
<dbReference type="PANTHER" id="PTHR10131:SF94">
    <property type="entry name" value="TNF RECEPTOR-ASSOCIATED FACTOR 4"/>
    <property type="match status" value="1"/>
</dbReference>
<evidence type="ECO:0000259" key="6">
    <source>
        <dbReference type="PROSITE" id="PS50089"/>
    </source>
</evidence>
<dbReference type="Gene3D" id="3.30.40.10">
    <property type="entry name" value="Zinc/RING finger domain, C3HC4 (zinc finger)"/>
    <property type="match status" value="1"/>
</dbReference>
<keyword evidence="8" id="KW-1185">Reference proteome</keyword>
<dbReference type="OrthoDB" id="6105938at2759"/>
<dbReference type="GO" id="GO:0008270">
    <property type="term" value="F:zinc ion binding"/>
    <property type="evidence" value="ECO:0007669"/>
    <property type="project" value="UniProtKB-KW"/>
</dbReference>
<keyword evidence="1 3" id="KW-0863">Zinc-finger</keyword>
<protein>
    <recommendedName>
        <fullName evidence="6">RING-type domain-containing protein</fullName>
    </recommendedName>
</protein>
<feature type="compositionally biased region" description="Polar residues" evidence="4">
    <location>
        <begin position="151"/>
        <end position="171"/>
    </location>
</feature>
<dbReference type="EMBL" id="KB200938">
    <property type="protein sequence ID" value="ESO99738.1"/>
    <property type="molecule type" value="Genomic_DNA"/>
</dbReference>
<keyword evidence="1 3" id="KW-0479">Metal-binding</keyword>
<name>V4A729_LOTGI</name>
<dbReference type="OMA" id="CIFVWST"/>
<evidence type="ECO:0000256" key="2">
    <source>
        <dbReference type="ARBA" id="ARBA00022833"/>
    </source>
</evidence>
<dbReference type="HOGENOM" id="CLU_724211_0_0_1"/>
<evidence type="ECO:0000256" key="3">
    <source>
        <dbReference type="PROSITE-ProRule" id="PRU00175"/>
    </source>
</evidence>
<dbReference type="KEGG" id="lgi:LOTGIDRAFT_238735"/>
<keyword evidence="2" id="KW-0862">Zinc</keyword>
<dbReference type="SUPFAM" id="SSF57850">
    <property type="entry name" value="RING/U-box"/>
    <property type="match status" value="1"/>
</dbReference>
<organism evidence="7 8">
    <name type="scientific">Lottia gigantea</name>
    <name type="common">Giant owl limpet</name>
    <dbReference type="NCBI Taxonomy" id="225164"/>
    <lineage>
        <taxon>Eukaryota</taxon>
        <taxon>Metazoa</taxon>
        <taxon>Spiralia</taxon>
        <taxon>Lophotrochozoa</taxon>
        <taxon>Mollusca</taxon>
        <taxon>Gastropoda</taxon>
        <taxon>Patellogastropoda</taxon>
        <taxon>Lottioidea</taxon>
        <taxon>Lottiidae</taxon>
        <taxon>Lottia</taxon>
    </lineage>
</organism>
<dbReference type="RefSeq" id="XP_009049596.1">
    <property type="nucleotide sequence ID" value="XM_009051348.1"/>
</dbReference>
<dbReference type="InterPro" id="IPR013083">
    <property type="entry name" value="Znf_RING/FYVE/PHD"/>
</dbReference>
<dbReference type="PANTHER" id="PTHR10131">
    <property type="entry name" value="TNF RECEPTOR ASSOCIATED FACTOR"/>
    <property type="match status" value="1"/>
</dbReference>
<feature type="region of interest" description="Disordered" evidence="4">
    <location>
        <begin position="216"/>
        <end position="268"/>
    </location>
</feature>
<feature type="domain" description="RING-type" evidence="6">
    <location>
        <begin position="53"/>
        <end position="96"/>
    </location>
</feature>
<accession>V4A729</accession>
<dbReference type="Proteomes" id="UP000030746">
    <property type="component" value="Unassembled WGS sequence"/>
</dbReference>
<sequence length="382" mass="42803">MAEASLMSLLEAMLALAARPALVTRPTINVKAGGYPEELFLDMSEEQKEEVECCICYQVLKEVMECRNKHKFCYTCIQVWSTTGEYLNRIRCPVCRCEGHYSRNPDLDLKIEMKRVKCSMDGCTWKGLLRYSGTHKHSNYQAQSSSSSTTPNLPQLKTNSQRPSDSMSRLQPRSLVRSRLTPSTSDRNNNLVSRSTSVDAEAVALSQEINNNAFLESEPTSPIAPIPPQTPRPSNLTRRRVPTLPSLVHNSSLSPLPPAVAPASTQPSITGTGLLSRRRASQGQAPTTFSAASGNLTTVRDRLVESRNRLQGLVSSFGEDDDRQVPEVETFHEEREYNRQQQMQEVHELGRRLGQVARELRELLDHRRNNRSQSTSSSESDD</sequence>
<proteinExistence type="predicted"/>
<evidence type="ECO:0000256" key="4">
    <source>
        <dbReference type="SAM" id="MobiDB-lite"/>
    </source>
</evidence>
<reference evidence="7 8" key="1">
    <citation type="journal article" date="2013" name="Nature">
        <title>Insights into bilaterian evolution from three spiralian genomes.</title>
        <authorList>
            <person name="Simakov O."/>
            <person name="Marletaz F."/>
            <person name="Cho S.J."/>
            <person name="Edsinger-Gonzales E."/>
            <person name="Havlak P."/>
            <person name="Hellsten U."/>
            <person name="Kuo D.H."/>
            <person name="Larsson T."/>
            <person name="Lv J."/>
            <person name="Arendt D."/>
            <person name="Savage R."/>
            <person name="Osoegawa K."/>
            <person name="de Jong P."/>
            <person name="Grimwood J."/>
            <person name="Chapman J.A."/>
            <person name="Shapiro H."/>
            <person name="Aerts A."/>
            <person name="Otillar R.P."/>
            <person name="Terry A.Y."/>
            <person name="Boore J.L."/>
            <person name="Grigoriev I.V."/>
            <person name="Lindberg D.R."/>
            <person name="Seaver E.C."/>
            <person name="Weisblat D.A."/>
            <person name="Putnam N.H."/>
            <person name="Rokhsar D.S."/>
        </authorList>
    </citation>
    <scope>NUCLEOTIDE SEQUENCE [LARGE SCALE GENOMIC DNA]</scope>
</reference>